<evidence type="ECO:0000256" key="2">
    <source>
        <dbReference type="ARBA" id="ARBA00022670"/>
    </source>
</evidence>
<dbReference type="Pfam" id="PF02902">
    <property type="entry name" value="Peptidase_C48"/>
    <property type="match status" value="1"/>
</dbReference>
<dbReference type="InterPro" id="IPR038765">
    <property type="entry name" value="Papain-like_cys_pep_sf"/>
</dbReference>
<dbReference type="GO" id="GO:0016926">
    <property type="term" value="P:protein desumoylation"/>
    <property type="evidence" value="ECO:0007669"/>
    <property type="project" value="TreeGrafter"/>
</dbReference>
<reference evidence="7 8" key="1">
    <citation type="journal article" date="2014" name="Genome Biol.">
        <title>Transcriptome and methylome profiling reveals relics of genome dominance in the mesopolyploid Brassica oleracea.</title>
        <authorList>
            <person name="Parkin I.A."/>
            <person name="Koh C."/>
            <person name="Tang H."/>
            <person name="Robinson S.J."/>
            <person name="Kagale S."/>
            <person name="Clarke W.E."/>
            <person name="Town C.D."/>
            <person name="Nixon J."/>
            <person name="Krishnakumar V."/>
            <person name="Bidwell S.L."/>
            <person name="Denoeud F."/>
            <person name="Belcram H."/>
            <person name="Links M.G."/>
            <person name="Just J."/>
            <person name="Clarke C."/>
            <person name="Bender T."/>
            <person name="Huebert T."/>
            <person name="Mason A.S."/>
            <person name="Pires J.C."/>
            <person name="Barker G."/>
            <person name="Moore J."/>
            <person name="Walley P.G."/>
            <person name="Manoli S."/>
            <person name="Batley J."/>
            <person name="Edwards D."/>
            <person name="Nelson M.N."/>
            <person name="Wang X."/>
            <person name="Paterson A.H."/>
            <person name="King G."/>
            <person name="Bancroft I."/>
            <person name="Chalhoub B."/>
            <person name="Sharpe A.G."/>
        </authorList>
    </citation>
    <scope>NUCLEOTIDE SEQUENCE</scope>
    <source>
        <strain evidence="7 8">cv. TO1000</strain>
    </source>
</reference>
<dbReference type="GO" id="GO:0006508">
    <property type="term" value="P:proteolysis"/>
    <property type="evidence" value="ECO:0007669"/>
    <property type="project" value="UniProtKB-KW"/>
</dbReference>
<evidence type="ECO:0000313" key="8">
    <source>
        <dbReference type="Proteomes" id="UP000032141"/>
    </source>
</evidence>
<feature type="compositionally biased region" description="Basic and acidic residues" evidence="5">
    <location>
        <begin position="367"/>
        <end position="378"/>
    </location>
</feature>
<keyword evidence="4" id="KW-0788">Thiol protease</keyword>
<sequence length="386" mass="44335">MFKDIVDAMREGFGTCLKEIKYLSERVEAVEKKVGITTKRKGTSAQNTTPPPKPTLEPGKEDARYLEKSDAALALCCAKSDQTRKLAASQQSPYTANSTAKVIIPNKKLYRGYNPFAPIDKKKLKELADWLKTCPHYRTPLDKKPRTSRTWWYQILRTSLEWLEDCHIDAWINVLRKRYNANPQHFRSERMCFLDHLFAQQWRFNFKDFKDSKPDQNGTIPSFCQSNKVWGTDIDDIYAPVNFADSHWIAIWISIPKRHIVVWDNICSSISPEDLDVVMESFLYMVPNLLVECASSDEQRAQNSQEPFTNERPTNIPPAQAGDCGVYTLKYIECHALGIKFSKKDFAKANKKTMKDKMAVDIFQELPDTHKSENKDNDGNLGAYEG</sequence>
<dbReference type="EnsemblPlants" id="Bo7g059490.1">
    <property type="protein sequence ID" value="Bo7g059490.1"/>
    <property type="gene ID" value="Bo7g059490"/>
</dbReference>
<evidence type="ECO:0000256" key="4">
    <source>
        <dbReference type="ARBA" id="ARBA00022807"/>
    </source>
</evidence>
<reference evidence="7" key="2">
    <citation type="submission" date="2015-03" db="UniProtKB">
        <authorList>
            <consortium name="EnsemblPlants"/>
        </authorList>
    </citation>
    <scope>IDENTIFICATION</scope>
</reference>
<dbReference type="GO" id="GO:0005634">
    <property type="term" value="C:nucleus"/>
    <property type="evidence" value="ECO:0007669"/>
    <property type="project" value="TreeGrafter"/>
</dbReference>
<feature type="region of interest" description="Disordered" evidence="5">
    <location>
        <begin position="38"/>
        <end position="60"/>
    </location>
</feature>
<proteinExistence type="inferred from homology"/>
<organism evidence="7 8">
    <name type="scientific">Brassica oleracea var. oleracea</name>
    <dbReference type="NCBI Taxonomy" id="109376"/>
    <lineage>
        <taxon>Eukaryota</taxon>
        <taxon>Viridiplantae</taxon>
        <taxon>Streptophyta</taxon>
        <taxon>Embryophyta</taxon>
        <taxon>Tracheophyta</taxon>
        <taxon>Spermatophyta</taxon>
        <taxon>Magnoliopsida</taxon>
        <taxon>eudicotyledons</taxon>
        <taxon>Gunneridae</taxon>
        <taxon>Pentapetalae</taxon>
        <taxon>rosids</taxon>
        <taxon>malvids</taxon>
        <taxon>Brassicales</taxon>
        <taxon>Brassicaceae</taxon>
        <taxon>Brassiceae</taxon>
        <taxon>Brassica</taxon>
    </lineage>
</organism>
<keyword evidence="8" id="KW-1185">Reference proteome</keyword>
<comment type="similarity">
    <text evidence="1">Belongs to the peptidase C48 family.</text>
</comment>
<evidence type="ECO:0000313" key="7">
    <source>
        <dbReference type="EnsemblPlants" id="Bo7g059490.1"/>
    </source>
</evidence>
<evidence type="ECO:0000256" key="1">
    <source>
        <dbReference type="ARBA" id="ARBA00005234"/>
    </source>
</evidence>
<accession>A0A0D3D7I0</accession>
<evidence type="ECO:0000256" key="3">
    <source>
        <dbReference type="ARBA" id="ARBA00022801"/>
    </source>
</evidence>
<name>A0A0D3D7I0_BRAOL</name>
<feature type="domain" description="Ubiquitin-like protease family profile" evidence="6">
    <location>
        <begin position="117"/>
        <end position="335"/>
    </location>
</feature>
<dbReference type="Gramene" id="Bo7g059490.1">
    <property type="protein sequence ID" value="Bo7g059490.1"/>
    <property type="gene ID" value="Bo7g059490"/>
</dbReference>
<evidence type="ECO:0000256" key="5">
    <source>
        <dbReference type="SAM" id="MobiDB-lite"/>
    </source>
</evidence>
<dbReference type="SUPFAM" id="SSF54001">
    <property type="entry name" value="Cysteine proteinases"/>
    <property type="match status" value="1"/>
</dbReference>
<dbReference type="PANTHER" id="PTHR12606">
    <property type="entry name" value="SENTRIN/SUMO-SPECIFIC PROTEASE"/>
    <property type="match status" value="1"/>
</dbReference>
<evidence type="ECO:0000259" key="6">
    <source>
        <dbReference type="PROSITE" id="PS50600"/>
    </source>
</evidence>
<dbReference type="AlphaFoldDB" id="A0A0D3D7I0"/>
<keyword evidence="3" id="KW-0378">Hydrolase</keyword>
<dbReference type="Gene3D" id="3.40.395.10">
    <property type="entry name" value="Adenoviral Proteinase, Chain A"/>
    <property type="match status" value="1"/>
</dbReference>
<dbReference type="HOGENOM" id="CLU_017415_4_3_1"/>
<protein>
    <recommendedName>
        <fullName evidence="6">Ubiquitin-like protease family profile domain-containing protein</fullName>
    </recommendedName>
</protein>
<dbReference type="InterPro" id="IPR003653">
    <property type="entry name" value="Peptidase_C48_C"/>
</dbReference>
<dbReference type="PROSITE" id="PS50600">
    <property type="entry name" value="ULP_PROTEASE"/>
    <property type="match status" value="1"/>
</dbReference>
<dbReference type="GO" id="GO:0016929">
    <property type="term" value="F:deSUMOylase activity"/>
    <property type="evidence" value="ECO:0007669"/>
    <property type="project" value="TreeGrafter"/>
</dbReference>
<dbReference type="Proteomes" id="UP000032141">
    <property type="component" value="Chromosome C7"/>
</dbReference>
<feature type="region of interest" description="Disordered" evidence="5">
    <location>
        <begin position="365"/>
        <end position="386"/>
    </location>
</feature>
<keyword evidence="2" id="KW-0645">Protease</keyword>
<dbReference type="PANTHER" id="PTHR12606:SF136">
    <property type="entry name" value="ULP1 PROTEASE FAMILY PROTEIN"/>
    <property type="match status" value="1"/>
</dbReference>